<name>A0A106BLM6_THIDE</name>
<accession>A0A106BLM6</accession>
<organism evidence="1 2">
    <name type="scientific">Thiobacillus denitrificans</name>
    <dbReference type="NCBI Taxonomy" id="36861"/>
    <lineage>
        <taxon>Bacteria</taxon>
        <taxon>Pseudomonadati</taxon>
        <taxon>Pseudomonadota</taxon>
        <taxon>Betaproteobacteria</taxon>
        <taxon>Nitrosomonadales</taxon>
        <taxon>Thiobacillaceae</taxon>
        <taxon>Thiobacillus</taxon>
    </lineage>
</organism>
<gene>
    <name evidence="1" type="ORF">ABW22_11570</name>
</gene>
<proteinExistence type="predicted"/>
<dbReference type="EMBL" id="LDUG01000033">
    <property type="protein sequence ID" value="KVW94677.1"/>
    <property type="molecule type" value="Genomic_DNA"/>
</dbReference>
<dbReference type="RefSeq" id="WP_059756630.1">
    <property type="nucleotide sequence ID" value="NZ_LDUG01000033.1"/>
</dbReference>
<sequence length="176" mass="19314">MNTLRWHLHQWVRRLGRSGLVGLGLLTAALLLQVIQVESSQQAVIAQHEKLTALRLAAVTHDADPVPAPLNPLAMLPPTGEASQRIGELEQLAHAHGISLPRGQYSVSPLAGTTHARWQLVLPIEAPYPALHAFLAAALERLPNLTLDELKLKRERIETSELQAELRLSLFVETAP</sequence>
<protein>
    <submittedName>
        <fullName evidence="1">Uncharacterized protein</fullName>
    </submittedName>
</protein>
<dbReference type="OrthoDB" id="8565816at2"/>
<evidence type="ECO:0000313" key="2">
    <source>
        <dbReference type="Proteomes" id="UP000064243"/>
    </source>
</evidence>
<dbReference type="PATRIC" id="fig|36861.3.peg.2094"/>
<reference evidence="1 2" key="1">
    <citation type="journal article" date="2015" name="Appl. Environ. Microbiol.">
        <title>Aerobic and Anaerobic Thiosulfate Oxidation by a Cold-Adapted, Subglacial Chemoautotroph.</title>
        <authorList>
            <person name="Harrold Z.R."/>
            <person name="Skidmore M.L."/>
            <person name="Hamilton T.L."/>
            <person name="Desch L."/>
            <person name="Amada K."/>
            <person name="van Gelder W."/>
            <person name="Glover K."/>
            <person name="Roden E.E."/>
            <person name="Boyd E.S."/>
        </authorList>
    </citation>
    <scope>NUCLEOTIDE SEQUENCE [LARGE SCALE GENOMIC DNA]</scope>
    <source>
        <strain evidence="1 2">RG</strain>
    </source>
</reference>
<dbReference type="AlphaFoldDB" id="A0A106BLM6"/>
<evidence type="ECO:0000313" key="1">
    <source>
        <dbReference type="EMBL" id="KVW94677.1"/>
    </source>
</evidence>
<keyword evidence="2" id="KW-1185">Reference proteome</keyword>
<dbReference type="Proteomes" id="UP000064243">
    <property type="component" value="Unassembled WGS sequence"/>
</dbReference>
<comment type="caution">
    <text evidence="1">The sequence shown here is derived from an EMBL/GenBank/DDBJ whole genome shotgun (WGS) entry which is preliminary data.</text>
</comment>